<name>A0A9D2RE41_9FIRM</name>
<dbReference type="CDD" id="cd00592">
    <property type="entry name" value="HTH_MerR-like"/>
    <property type="match status" value="1"/>
</dbReference>
<organism evidence="6 7">
    <name type="scientific">Candidatus Mediterraneibacter quadrami</name>
    <dbReference type="NCBI Taxonomy" id="2838684"/>
    <lineage>
        <taxon>Bacteria</taxon>
        <taxon>Bacillati</taxon>
        <taxon>Bacillota</taxon>
        <taxon>Clostridia</taxon>
        <taxon>Lachnospirales</taxon>
        <taxon>Lachnospiraceae</taxon>
        <taxon>Mediterraneibacter</taxon>
    </lineage>
</organism>
<evidence type="ECO:0000313" key="7">
    <source>
        <dbReference type="Proteomes" id="UP000823909"/>
    </source>
</evidence>
<dbReference type="InterPro" id="IPR000551">
    <property type="entry name" value="MerR-type_HTH_dom"/>
</dbReference>
<evidence type="ECO:0000256" key="1">
    <source>
        <dbReference type="ARBA" id="ARBA00023015"/>
    </source>
</evidence>
<dbReference type="Proteomes" id="UP000823909">
    <property type="component" value="Unassembled WGS sequence"/>
</dbReference>
<gene>
    <name evidence="6" type="ORF">H9910_08950</name>
</gene>
<keyword evidence="3" id="KW-0804">Transcription</keyword>
<dbReference type="EMBL" id="DWUU01000054">
    <property type="protein sequence ID" value="HJD43115.1"/>
    <property type="molecule type" value="Genomic_DNA"/>
</dbReference>
<protein>
    <submittedName>
        <fullName evidence="6">MerR family transcriptional regulator</fullName>
    </submittedName>
</protein>
<feature type="domain" description="HTH merR-type" evidence="5">
    <location>
        <begin position="1"/>
        <end position="70"/>
    </location>
</feature>
<evidence type="ECO:0000256" key="2">
    <source>
        <dbReference type="ARBA" id="ARBA00023125"/>
    </source>
</evidence>
<dbReference type="InterPro" id="IPR009061">
    <property type="entry name" value="DNA-bd_dom_put_sf"/>
</dbReference>
<keyword evidence="4" id="KW-0472">Membrane</keyword>
<evidence type="ECO:0000256" key="4">
    <source>
        <dbReference type="SAM" id="Phobius"/>
    </source>
</evidence>
<dbReference type="GO" id="GO:0003677">
    <property type="term" value="F:DNA binding"/>
    <property type="evidence" value="ECO:0007669"/>
    <property type="project" value="UniProtKB-KW"/>
</dbReference>
<evidence type="ECO:0000313" key="6">
    <source>
        <dbReference type="EMBL" id="HJD43115.1"/>
    </source>
</evidence>
<comment type="caution">
    <text evidence="6">The sequence shown here is derived from an EMBL/GenBank/DDBJ whole genome shotgun (WGS) entry which is preliminary data.</text>
</comment>
<feature type="transmembrane region" description="Helical" evidence="4">
    <location>
        <begin position="233"/>
        <end position="256"/>
    </location>
</feature>
<dbReference type="SUPFAM" id="SSF46955">
    <property type="entry name" value="Putative DNA-binding domain"/>
    <property type="match status" value="1"/>
</dbReference>
<reference evidence="6" key="2">
    <citation type="submission" date="2021-04" db="EMBL/GenBank/DDBJ databases">
        <authorList>
            <person name="Gilroy R."/>
        </authorList>
    </citation>
    <scope>NUCLEOTIDE SEQUENCE</scope>
    <source>
        <strain evidence="6">ChiBcec15-3976</strain>
    </source>
</reference>
<keyword evidence="4" id="KW-1133">Transmembrane helix</keyword>
<sequence>MKSIKEAEQITGITTQNIRYYEKQKLLTPKRNHGNSYREYSDEDINRLKMIRLFRSLDMPIGDIRRMFDGDVSLEDTIRLQMRRLESEREKLAAALDFCGTIKETQLADLDVDTYLDEMKKREKSGSAFARFAEDYAAVVRSEMVRDFSFMPDDRCDKPDKFTEELLKYGEQNGLHMVILKESLSPRLLINGVEYRAYRTSSRLGIVLHCEMLHPEDYIPEGMSEKKYYRYRFISVITLPILLFILCNLWMVRVSFTEPGYLLAFIIALILFVANLCFTYYCYGKNFRG</sequence>
<dbReference type="PANTHER" id="PTHR30204:SF94">
    <property type="entry name" value="HEAVY METAL-DEPENDENT TRANSCRIPTIONAL REGULATOR HI_0293-RELATED"/>
    <property type="match status" value="1"/>
</dbReference>
<keyword evidence="2" id="KW-0238">DNA-binding</keyword>
<keyword evidence="4" id="KW-0812">Transmembrane</keyword>
<dbReference type="InterPro" id="IPR047057">
    <property type="entry name" value="MerR_fam"/>
</dbReference>
<feature type="transmembrane region" description="Helical" evidence="4">
    <location>
        <begin position="262"/>
        <end position="283"/>
    </location>
</feature>
<evidence type="ECO:0000256" key="3">
    <source>
        <dbReference type="ARBA" id="ARBA00023163"/>
    </source>
</evidence>
<dbReference type="AlphaFoldDB" id="A0A9D2RE41"/>
<proteinExistence type="predicted"/>
<dbReference type="Gene3D" id="1.10.1660.10">
    <property type="match status" value="1"/>
</dbReference>
<dbReference type="SMART" id="SM00422">
    <property type="entry name" value="HTH_MERR"/>
    <property type="match status" value="1"/>
</dbReference>
<keyword evidence="1" id="KW-0805">Transcription regulation</keyword>
<accession>A0A9D2RE41</accession>
<dbReference type="PANTHER" id="PTHR30204">
    <property type="entry name" value="REDOX-CYCLING DRUG-SENSING TRANSCRIPTIONAL ACTIVATOR SOXR"/>
    <property type="match status" value="1"/>
</dbReference>
<dbReference type="GO" id="GO:0003700">
    <property type="term" value="F:DNA-binding transcription factor activity"/>
    <property type="evidence" value="ECO:0007669"/>
    <property type="project" value="InterPro"/>
</dbReference>
<reference evidence="6" key="1">
    <citation type="journal article" date="2021" name="PeerJ">
        <title>Extensive microbial diversity within the chicken gut microbiome revealed by metagenomics and culture.</title>
        <authorList>
            <person name="Gilroy R."/>
            <person name="Ravi A."/>
            <person name="Getino M."/>
            <person name="Pursley I."/>
            <person name="Horton D.L."/>
            <person name="Alikhan N.F."/>
            <person name="Baker D."/>
            <person name="Gharbi K."/>
            <person name="Hall N."/>
            <person name="Watson M."/>
            <person name="Adriaenssens E.M."/>
            <person name="Foster-Nyarko E."/>
            <person name="Jarju S."/>
            <person name="Secka A."/>
            <person name="Antonio M."/>
            <person name="Oren A."/>
            <person name="Chaudhuri R.R."/>
            <person name="La Ragione R."/>
            <person name="Hildebrand F."/>
            <person name="Pallen M.J."/>
        </authorList>
    </citation>
    <scope>NUCLEOTIDE SEQUENCE</scope>
    <source>
        <strain evidence="6">ChiBcec15-3976</strain>
    </source>
</reference>
<dbReference type="PROSITE" id="PS50937">
    <property type="entry name" value="HTH_MERR_2"/>
    <property type="match status" value="1"/>
</dbReference>
<evidence type="ECO:0000259" key="5">
    <source>
        <dbReference type="PROSITE" id="PS50937"/>
    </source>
</evidence>
<dbReference type="Pfam" id="PF13411">
    <property type="entry name" value="MerR_1"/>
    <property type="match status" value="1"/>
</dbReference>